<keyword evidence="2" id="KW-0378">Hydrolase</keyword>
<dbReference type="SUPFAM" id="SSF51338">
    <property type="entry name" value="Composite domain of metallo-dependent hydrolases"/>
    <property type="match status" value="1"/>
</dbReference>
<protein>
    <submittedName>
        <fullName evidence="2">Amidohydrolase family protein</fullName>
    </submittedName>
</protein>
<comment type="caution">
    <text evidence="2">The sequence shown here is derived from an EMBL/GenBank/DDBJ whole genome shotgun (WGS) entry which is preliminary data.</text>
</comment>
<dbReference type="Gene3D" id="2.30.40.10">
    <property type="entry name" value="Urease, subunit C, domain 1"/>
    <property type="match status" value="1"/>
</dbReference>
<dbReference type="EMBL" id="WJNG01000007">
    <property type="protein sequence ID" value="MRH42846.1"/>
    <property type="molecule type" value="Genomic_DNA"/>
</dbReference>
<keyword evidence="3" id="KW-1185">Reference proteome</keyword>
<dbReference type="Proteomes" id="UP000799092">
    <property type="component" value="Unassembled WGS sequence"/>
</dbReference>
<accession>A0A6A8DEB0</accession>
<dbReference type="PANTHER" id="PTHR22642">
    <property type="entry name" value="IMIDAZOLONEPROPIONASE"/>
    <property type="match status" value="1"/>
</dbReference>
<sequence>MGILWYGGKIYTMKSEEDQVEAVFTNKGFIVDTGTFDELNNKYRNDINQITDLQGNVMYPGFVDSHLHIIGHGEKLIRLDLSMMTSPEQVLESLKERAKHLSGDEWLIGEGWNENQWEDPRIIHKSELDEICPNNPMMLTRVCRHAVLANSKAINSANIDRHTEDPQGGKIVRDDNGVAIGYFLDTAQELIKEGIPDVSEQYLTSVVKASVDDLLSKGLVGGHSEDLNYYGGFKKTLNAFTNAIDGEDRKFRTNLLVHHEVLDDMENEGLSYNEGTDFIQLGAVKIFSDGALGGRTAWLSEPYEDDQDNYGIAIHNIENLEELVKKVREKGMPIAVHAIGDQAALTVAKLIQRYPLQNGRRDRIIHAQIVNEELIELLKTIDVVLDIQPTFVASDFPWIIERIGSRRVRYAYAWKTLIENGIPCAGGSDAPIEEVNPLLGIEAAVLRRSNIDGGYYNETEQLTVYEAVSLYTKGSAYVISHENDRGQIAPGFTADFTVFNQDLFTIAPEKITTSKVEMTIINEQIVYQKQ</sequence>
<dbReference type="InterPro" id="IPR032466">
    <property type="entry name" value="Metal_Hydrolase"/>
</dbReference>
<dbReference type="PANTHER" id="PTHR22642:SF2">
    <property type="entry name" value="PROTEIN LONG AFTER FAR-RED 3"/>
    <property type="match status" value="1"/>
</dbReference>
<dbReference type="RefSeq" id="WP_153736492.1">
    <property type="nucleotide sequence ID" value="NZ_WJNG01000007.1"/>
</dbReference>
<evidence type="ECO:0000313" key="3">
    <source>
        <dbReference type="Proteomes" id="UP000799092"/>
    </source>
</evidence>
<dbReference type="Pfam" id="PF07969">
    <property type="entry name" value="Amidohydro_3"/>
    <property type="match status" value="1"/>
</dbReference>
<dbReference type="GO" id="GO:0016810">
    <property type="term" value="F:hydrolase activity, acting on carbon-nitrogen (but not peptide) bonds"/>
    <property type="evidence" value="ECO:0007669"/>
    <property type="project" value="InterPro"/>
</dbReference>
<dbReference type="OrthoDB" id="9767366at2"/>
<evidence type="ECO:0000313" key="2">
    <source>
        <dbReference type="EMBL" id="MRH42846.1"/>
    </source>
</evidence>
<name>A0A6A8DEB0_9BACI</name>
<dbReference type="InterPro" id="IPR033932">
    <property type="entry name" value="YtcJ-like"/>
</dbReference>
<organism evidence="2 3">
    <name type="scientific">Aquibacillus halophilus</name>
    <dbReference type="NCBI Taxonomy" id="930132"/>
    <lineage>
        <taxon>Bacteria</taxon>
        <taxon>Bacillati</taxon>
        <taxon>Bacillota</taxon>
        <taxon>Bacilli</taxon>
        <taxon>Bacillales</taxon>
        <taxon>Bacillaceae</taxon>
        <taxon>Aquibacillus</taxon>
    </lineage>
</organism>
<dbReference type="InterPro" id="IPR013108">
    <property type="entry name" value="Amidohydro_3"/>
</dbReference>
<dbReference type="SUPFAM" id="SSF51556">
    <property type="entry name" value="Metallo-dependent hydrolases"/>
    <property type="match status" value="1"/>
</dbReference>
<feature type="domain" description="Amidohydrolase 3" evidence="1">
    <location>
        <begin position="49"/>
        <end position="527"/>
    </location>
</feature>
<evidence type="ECO:0000259" key="1">
    <source>
        <dbReference type="Pfam" id="PF07969"/>
    </source>
</evidence>
<proteinExistence type="predicted"/>
<dbReference type="Gene3D" id="3.20.20.140">
    <property type="entry name" value="Metal-dependent hydrolases"/>
    <property type="match status" value="1"/>
</dbReference>
<dbReference type="Gene3D" id="3.10.310.70">
    <property type="match status" value="1"/>
</dbReference>
<dbReference type="CDD" id="cd01300">
    <property type="entry name" value="YtcJ_like"/>
    <property type="match status" value="1"/>
</dbReference>
<dbReference type="InterPro" id="IPR011059">
    <property type="entry name" value="Metal-dep_hydrolase_composite"/>
</dbReference>
<reference evidence="2" key="1">
    <citation type="submission" date="2019-11" db="EMBL/GenBank/DDBJ databases">
        <authorList>
            <person name="Li J."/>
        </authorList>
    </citation>
    <scope>NUCLEOTIDE SEQUENCE</scope>
    <source>
        <strain evidence="2">B6B</strain>
    </source>
</reference>
<dbReference type="AlphaFoldDB" id="A0A6A8DEB0"/>
<gene>
    <name evidence="2" type="ORF">GH741_09125</name>
</gene>